<accession>A0A7T0BZD2</accession>
<proteinExistence type="predicted"/>
<dbReference type="KEGG" id="nli:G3M70_03980"/>
<dbReference type="EMBL" id="CP048685">
    <property type="protein sequence ID" value="QPJ63703.1"/>
    <property type="molecule type" value="Genomic_DNA"/>
</dbReference>
<name>A0A7T0BZD2_9BACT</name>
<protein>
    <submittedName>
        <fullName evidence="1">Uncharacterized protein</fullName>
    </submittedName>
</protein>
<reference evidence="1 2" key="1">
    <citation type="submission" date="2020-02" db="EMBL/GenBank/DDBJ databases">
        <title>Genomic and physiological characterization of two novel Nitrospinaceae genera.</title>
        <authorList>
            <person name="Mueller A.J."/>
            <person name="Jung M.-Y."/>
            <person name="Strachan C.R."/>
            <person name="Herbold C.W."/>
            <person name="Kirkegaard R.H."/>
            <person name="Daims H."/>
        </authorList>
    </citation>
    <scope>NUCLEOTIDE SEQUENCE [LARGE SCALE GENOMIC DNA]</scope>
    <source>
        <strain evidence="1">EB</strain>
    </source>
</reference>
<organism evidence="1 2">
    <name type="scientific">Candidatus Nitronauta litoralis</name>
    <dbReference type="NCBI Taxonomy" id="2705533"/>
    <lineage>
        <taxon>Bacteria</taxon>
        <taxon>Pseudomonadati</taxon>
        <taxon>Nitrospinota/Tectimicrobiota group</taxon>
        <taxon>Nitrospinota</taxon>
        <taxon>Nitrospinia</taxon>
        <taxon>Nitrospinales</taxon>
        <taxon>Nitrospinaceae</taxon>
        <taxon>Candidatus Nitronauta</taxon>
    </lineage>
</organism>
<gene>
    <name evidence="1" type="ORF">G3M70_03980</name>
</gene>
<sequence>MFELKGQCPKCQAPVFLNECSDWYGNTITSLNCWNGHYKWLRVEEIEQNLEIDPETNVVSYIGFFDLG</sequence>
<dbReference type="Proteomes" id="UP000594688">
    <property type="component" value="Chromosome"/>
</dbReference>
<dbReference type="AlphaFoldDB" id="A0A7T0BZD2"/>
<evidence type="ECO:0000313" key="2">
    <source>
        <dbReference type="Proteomes" id="UP000594688"/>
    </source>
</evidence>
<evidence type="ECO:0000313" key="1">
    <source>
        <dbReference type="EMBL" id="QPJ63703.1"/>
    </source>
</evidence>